<name>A0A1I7UBZ4_9PELO</name>
<evidence type="ECO:0000313" key="1">
    <source>
        <dbReference type="Proteomes" id="UP000095282"/>
    </source>
</evidence>
<dbReference type="WBParaSite" id="Csp11.Scaffold629.g7793.t1">
    <property type="protein sequence ID" value="Csp11.Scaffold629.g7793.t1"/>
    <property type="gene ID" value="Csp11.Scaffold629.g7793"/>
</dbReference>
<sequence length="79" mass="9402">MIIQRNESISVSEYTHFISFELPFQLTENTVFIFFLPTVIFDSIRLYINSFIIMYSRILSIQPLGFSNIFGEFHRPNFL</sequence>
<dbReference type="Proteomes" id="UP000095282">
    <property type="component" value="Unplaced"/>
</dbReference>
<reference evidence="2" key="1">
    <citation type="submission" date="2016-11" db="UniProtKB">
        <authorList>
            <consortium name="WormBaseParasite"/>
        </authorList>
    </citation>
    <scope>IDENTIFICATION</scope>
</reference>
<keyword evidence="1" id="KW-1185">Reference proteome</keyword>
<dbReference type="AlphaFoldDB" id="A0A1I7UBZ4"/>
<organism evidence="1 2">
    <name type="scientific">Caenorhabditis tropicalis</name>
    <dbReference type="NCBI Taxonomy" id="1561998"/>
    <lineage>
        <taxon>Eukaryota</taxon>
        <taxon>Metazoa</taxon>
        <taxon>Ecdysozoa</taxon>
        <taxon>Nematoda</taxon>
        <taxon>Chromadorea</taxon>
        <taxon>Rhabditida</taxon>
        <taxon>Rhabditina</taxon>
        <taxon>Rhabditomorpha</taxon>
        <taxon>Rhabditoidea</taxon>
        <taxon>Rhabditidae</taxon>
        <taxon>Peloderinae</taxon>
        <taxon>Caenorhabditis</taxon>
    </lineage>
</organism>
<proteinExistence type="predicted"/>
<evidence type="ECO:0000313" key="2">
    <source>
        <dbReference type="WBParaSite" id="Csp11.Scaffold629.g7793.t1"/>
    </source>
</evidence>
<accession>A0A1I7UBZ4</accession>
<protein>
    <submittedName>
        <fullName evidence="2">7TM_GPCR_Srx domain-containing protein</fullName>
    </submittedName>
</protein>